<feature type="transmembrane region" description="Helical" evidence="1">
    <location>
        <begin position="67"/>
        <end position="85"/>
    </location>
</feature>
<proteinExistence type="predicted"/>
<gene>
    <name evidence="2" type="ORF">Ato02nite_085190</name>
</gene>
<evidence type="ECO:0000313" key="3">
    <source>
        <dbReference type="Proteomes" id="UP000677082"/>
    </source>
</evidence>
<evidence type="ECO:0000313" key="2">
    <source>
        <dbReference type="EMBL" id="GIM96726.1"/>
    </source>
</evidence>
<dbReference type="AlphaFoldDB" id="A0A919WAN8"/>
<feature type="transmembrane region" description="Helical" evidence="1">
    <location>
        <begin position="12"/>
        <end position="33"/>
    </location>
</feature>
<dbReference type="RefSeq" id="WP_213012400.1">
    <property type="nucleotide sequence ID" value="NZ_BOQN01000125.1"/>
</dbReference>
<dbReference type="EMBL" id="BOQN01000125">
    <property type="protein sequence ID" value="GIM96726.1"/>
    <property type="molecule type" value="Genomic_DNA"/>
</dbReference>
<keyword evidence="3" id="KW-1185">Reference proteome</keyword>
<accession>A0A919WAN8</accession>
<keyword evidence="1" id="KW-0812">Transmembrane</keyword>
<sequence length="132" mass="13931">MARVVGSGRWWGRLGSVITVLCVLTHLAMVHTSAAHGSLIPAAFAAGMAALCLPCAGRLWHKPDPHAWRMAALMAAVMLLAHPLLRPEHAHGGTTLGGNAAAATLLLIAVLRRPGTERATAGPPWRLHHDEI</sequence>
<comment type="caution">
    <text evidence="2">The sequence shown here is derived from an EMBL/GenBank/DDBJ whole genome shotgun (WGS) entry which is preliminary data.</text>
</comment>
<keyword evidence="1" id="KW-1133">Transmembrane helix</keyword>
<feature type="transmembrane region" description="Helical" evidence="1">
    <location>
        <begin position="39"/>
        <end position="60"/>
    </location>
</feature>
<protein>
    <submittedName>
        <fullName evidence="2">Uncharacterized protein</fullName>
    </submittedName>
</protein>
<feature type="transmembrane region" description="Helical" evidence="1">
    <location>
        <begin position="91"/>
        <end position="111"/>
    </location>
</feature>
<dbReference type="Proteomes" id="UP000677082">
    <property type="component" value="Unassembled WGS sequence"/>
</dbReference>
<evidence type="ECO:0000256" key="1">
    <source>
        <dbReference type="SAM" id="Phobius"/>
    </source>
</evidence>
<name>A0A919WAN8_9ACTN</name>
<organism evidence="2 3">
    <name type="scientific">Paractinoplanes toevensis</name>
    <dbReference type="NCBI Taxonomy" id="571911"/>
    <lineage>
        <taxon>Bacteria</taxon>
        <taxon>Bacillati</taxon>
        <taxon>Actinomycetota</taxon>
        <taxon>Actinomycetes</taxon>
        <taxon>Micromonosporales</taxon>
        <taxon>Micromonosporaceae</taxon>
        <taxon>Paractinoplanes</taxon>
    </lineage>
</organism>
<reference evidence="2 3" key="1">
    <citation type="submission" date="2021-03" db="EMBL/GenBank/DDBJ databases">
        <title>Whole genome shotgun sequence of Actinoplanes toevensis NBRC 105298.</title>
        <authorList>
            <person name="Komaki H."/>
            <person name="Tamura T."/>
        </authorList>
    </citation>
    <scope>NUCLEOTIDE SEQUENCE [LARGE SCALE GENOMIC DNA]</scope>
    <source>
        <strain evidence="2 3">NBRC 105298</strain>
    </source>
</reference>
<keyword evidence="1" id="KW-0472">Membrane</keyword>